<accession>A0A4R0N451</accession>
<keyword evidence="9" id="KW-1185">Reference proteome</keyword>
<evidence type="ECO:0000313" key="9">
    <source>
        <dbReference type="Proteomes" id="UP000291117"/>
    </source>
</evidence>
<dbReference type="Proteomes" id="UP000291117">
    <property type="component" value="Unassembled WGS sequence"/>
</dbReference>
<dbReference type="InterPro" id="IPR036388">
    <property type="entry name" value="WH-like_DNA-bd_sf"/>
</dbReference>
<dbReference type="RefSeq" id="WP_131610333.1">
    <property type="nucleotide sequence ID" value="NZ_SJSM01000011.1"/>
</dbReference>
<dbReference type="InterPro" id="IPR014284">
    <property type="entry name" value="RNA_pol_sigma-70_dom"/>
</dbReference>
<feature type="domain" description="RNA polymerase sigma-70 region 2" evidence="5">
    <location>
        <begin position="25"/>
        <end position="93"/>
    </location>
</feature>
<evidence type="ECO:0000313" key="7">
    <source>
        <dbReference type="EMBL" id="TCC94681.1"/>
    </source>
</evidence>
<dbReference type="GO" id="GO:0016987">
    <property type="term" value="F:sigma factor activity"/>
    <property type="evidence" value="ECO:0007669"/>
    <property type="project" value="UniProtKB-KW"/>
</dbReference>
<evidence type="ECO:0000256" key="3">
    <source>
        <dbReference type="ARBA" id="ARBA00023082"/>
    </source>
</evidence>
<dbReference type="GO" id="GO:0006352">
    <property type="term" value="P:DNA-templated transcription initiation"/>
    <property type="evidence" value="ECO:0007669"/>
    <property type="project" value="InterPro"/>
</dbReference>
<dbReference type="SUPFAM" id="SSF88659">
    <property type="entry name" value="Sigma3 and sigma4 domains of RNA polymerase sigma factors"/>
    <property type="match status" value="1"/>
</dbReference>
<dbReference type="InterPro" id="IPR039425">
    <property type="entry name" value="RNA_pol_sigma-70-like"/>
</dbReference>
<dbReference type="NCBIfam" id="TIGR02985">
    <property type="entry name" value="Sig70_bacteroi1"/>
    <property type="match status" value="1"/>
</dbReference>
<reference evidence="8 10" key="2">
    <citation type="submission" date="2019-04" db="EMBL/GenBank/DDBJ databases">
        <title>Pedobacter sp. RP-1-16 sp. nov., isolated from Arctic soil.</title>
        <authorList>
            <person name="Dahal R.H."/>
            <person name="Kim D.-U."/>
        </authorList>
    </citation>
    <scope>NUCLEOTIDE SEQUENCE [LARGE SCALE GENOMIC DNA]</scope>
    <source>
        <strain evidence="8 10">RP-1-16</strain>
    </source>
</reference>
<dbReference type="PANTHER" id="PTHR43133">
    <property type="entry name" value="RNA POLYMERASE ECF-TYPE SIGMA FACTO"/>
    <property type="match status" value="1"/>
</dbReference>
<dbReference type="CDD" id="cd06171">
    <property type="entry name" value="Sigma70_r4"/>
    <property type="match status" value="1"/>
</dbReference>
<dbReference type="EMBL" id="SWDX01000003">
    <property type="protein sequence ID" value="TKC62416.1"/>
    <property type="molecule type" value="Genomic_DNA"/>
</dbReference>
<organism evidence="8 10">
    <name type="scientific">Pedobacter hiemivivus</name>
    <dbReference type="NCBI Taxonomy" id="2530454"/>
    <lineage>
        <taxon>Bacteria</taxon>
        <taxon>Pseudomonadati</taxon>
        <taxon>Bacteroidota</taxon>
        <taxon>Sphingobacteriia</taxon>
        <taxon>Sphingobacteriales</taxon>
        <taxon>Sphingobacteriaceae</taxon>
        <taxon>Pedobacter</taxon>
    </lineage>
</organism>
<dbReference type="InterPro" id="IPR013324">
    <property type="entry name" value="RNA_pol_sigma_r3/r4-like"/>
</dbReference>
<comment type="caution">
    <text evidence="8">The sequence shown here is derived from an EMBL/GenBank/DDBJ whole genome shotgun (WGS) entry which is preliminary data.</text>
</comment>
<dbReference type="InterPro" id="IPR013249">
    <property type="entry name" value="RNA_pol_sigma70_r4_t2"/>
</dbReference>
<evidence type="ECO:0000256" key="2">
    <source>
        <dbReference type="ARBA" id="ARBA00023015"/>
    </source>
</evidence>
<dbReference type="SUPFAM" id="SSF88946">
    <property type="entry name" value="Sigma2 domain of RNA polymerase sigma factors"/>
    <property type="match status" value="1"/>
</dbReference>
<dbReference type="Pfam" id="PF04542">
    <property type="entry name" value="Sigma70_r2"/>
    <property type="match status" value="1"/>
</dbReference>
<evidence type="ECO:0000313" key="10">
    <source>
        <dbReference type="Proteomes" id="UP000309594"/>
    </source>
</evidence>
<evidence type="ECO:0000259" key="6">
    <source>
        <dbReference type="Pfam" id="PF08281"/>
    </source>
</evidence>
<evidence type="ECO:0000256" key="1">
    <source>
        <dbReference type="ARBA" id="ARBA00010641"/>
    </source>
</evidence>
<dbReference type="InterPro" id="IPR013325">
    <property type="entry name" value="RNA_pol_sigma_r2"/>
</dbReference>
<dbReference type="AlphaFoldDB" id="A0A4V5PCY0"/>
<accession>A0A4V5PCY0</accession>
<sequence>MYENLSNYELSILLKNGDEFAYLEIYDRYKVLLLKHAYTKLSDRDEADDIVQELFIHLWESRSTIEFTTNLSGYLYTAVRNRIFNHFVKRKRTESYLDSLGAFLKEGDYITEITIRERELAVLIEQEVNALPPRMREVFNLSRNSGLSHKEISEQLGTSEQTISKQISNTLKLLRAKMESILNVFI</sequence>
<dbReference type="OrthoDB" id="659569at2"/>
<feature type="domain" description="RNA polymerase sigma factor 70 region 4 type 2" evidence="6">
    <location>
        <begin position="123"/>
        <end position="174"/>
    </location>
</feature>
<gene>
    <name evidence="7" type="ORF">EZ444_16925</name>
    <name evidence="8" type="ORF">FBD94_09360</name>
</gene>
<reference evidence="7 9" key="1">
    <citation type="submission" date="2019-02" db="EMBL/GenBank/DDBJ databases">
        <title>Pedobacter sp. RP-3-8 sp. nov., isolated from Arctic soil.</title>
        <authorList>
            <person name="Dahal R.H."/>
        </authorList>
    </citation>
    <scope>NUCLEOTIDE SEQUENCE [LARGE SCALE GENOMIC DNA]</scope>
    <source>
        <strain evidence="7 9">RP-3-8</strain>
    </source>
</reference>
<dbReference type="Proteomes" id="UP000309594">
    <property type="component" value="Unassembled WGS sequence"/>
</dbReference>
<dbReference type="Gene3D" id="1.10.10.10">
    <property type="entry name" value="Winged helix-like DNA-binding domain superfamily/Winged helix DNA-binding domain"/>
    <property type="match status" value="1"/>
</dbReference>
<evidence type="ECO:0000256" key="4">
    <source>
        <dbReference type="ARBA" id="ARBA00023163"/>
    </source>
</evidence>
<dbReference type="GO" id="GO:0003677">
    <property type="term" value="F:DNA binding"/>
    <property type="evidence" value="ECO:0007669"/>
    <property type="project" value="InterPro"/>
</dbReference>
<dbReference type="InterPro" id="IPR014327">
    <property type="entry name" value="RNA_pol_sigma70_bacteroid"/>
</dbReference>
<dbReference type="NCBIfam" id="TIGR02937">
    <property type="entry name" value="sigma70-ECF"/>
    <property type="match status" value="1"/>
</dbReference>
<dbReference type="EMBL" id="SJSM01000011">
    <property type="protein sequence ID" value="TCC94681.1"/>
    <property type="molecule type" value="Genomic_DNA"/>
</dbReference>
<proteinExistence type="inferred from homology"/>
<name>A0A4V5PCY0_9SPHI</name>
<protein>
    <submittedName>
        <fullName evidence="8">RNA polymerase sigma-70 factor</fullName>
    </submittedName>
</protein>
<keyword evidence="3" id="KW-0731">Sigma factor</keyword>
<dbReference type="Pfam" id="PF08281">
    <property type="entry name" value="Sigma70_r4_2"/>
    <property type="match status" value="1"/>
</dbReference>
<comment type="similarity">
    <text evidence="1">Belongs to the sigma-70 factor family. ECF subfamily.</text>
</comment>
<keyword evidence="2" id="KW-0805">Transcription regulation</keyword>
<evidence type="ECO:0000259" key="5">
    <source>
        <dbReference type="Pfam" id="PF04542"/>
    </source>
</evidence>
<dbReference type="InterPro" id="IPR007627">
    <property type="entry name" value="RNA_pol_sigma70_r2"/>
</dbReference>
<keyword evidence="4" id="KW-0804">Transcription</keyword>
<dbReference type="Gene3D" id="1.10.1740.10">
    <property type="match status" value="1"/>
</dbReference>
<evidence type="ECO:0000313" key="8">
    <source>
        <dbReference type="EMBL" id="TKC62416.1"/>
    </source>
</evidence>
<dbReference type="PANTHER" id="PTHR43133:SF46">
    <property type="entry name" value="RNA POLYMERASE SIGMA-70 FACTOR ECF SUBFAMILY"/>
    <property type="match status" value="1"/>
</dbReference>